<dbReference type="Proteomes" id="UP000187261">
    <property type="component" value="Unassembled WGS sequence"/>
</dbReference>
<evidence type="ECO:0000313" key="3">
    <source>
        <dbReference type="EMBL" id="SIT98182.1"/>
    </source>
</evidence>
<dbReference type="GO" id="GO:0030153">
    <property type="term" value="P:bacteriocin immunity"/>
    <property type="evidence" value="ECO:0007669"/>
    <property type="project" value="InterPro"/>
</dbReference>
<dbReference type="EMBL" id="FTPU01000044">
    <property type="protein sequence ID" value="SIT98182.1"/>
    <property type="molecule type" value="Genomic_DNA"/>
</dbReference>
<dbReference type="InterPro" id="IPR009589">
    <property type="entry name" value="PH_YyaB-like"/>
</dbReference>
<organism evidence="3 4">
    <name type="scientific">Epilithonimonas bovis DSM 19482</name>
    <dbReference type="NCBI Taxonomy" id="1121284"/>
    <lineage>
        <taxon>Bacteria</taxon>
        <taxon>Pseudomonadati</taxon>
        <taxon>Bacteroidota</taxon>
        <taxon>Flavobacteriia</taxon>
        <taxon>Flavobacteriales</taxon>
        <taxon>Weeksellaceae</taxon>
        <taxon>Chryseobacterium group</taxon>
        <taxon>Epilithonimonas</taxon>
    </lineage>
</organism>
<keyword evidence="1" id="KW-0812">Transmembrane</keyword>
<sequence length="134" mass="15221">MKNIPVKIGWELVIPILLIIAVSNFSAIKSESWKALIAPVLILGFVLVVIFGIRYRIDSQKLYIQNSIFGTTKINIDEISRIEKTWNPLSSPAPSIFGRVQIYYTNGSIIISPKNYEEFKNELLKIKPNITVKD</sequence>
<feature type="transmembrane region" description="Helical" evidence="1">
    <location>
        <begin position="35"/>
        <end position="53"/>
    </location>
</feature>
<evidence type="ECO:0000256" key="1">
    <source>
        <dbReference type="SAM" id="Phobius"/>
    </source>
</evidence>
<accession>A0A1U7Q0V7</accession>
<dbReference type="AlphaFoldDB" id="A0A1U7Q0V7"/>
<feature type="transmembrane region" description="Helical" evidence="1">
    <location>
        <begin position="12"/>
        <end position="29"/>
    </location>
</feature>
<evidence type="ECO:0000313" key="4">
    <source>
        <dbReference type="Proteomes" id="UP000187261"/>
    </source>
</evidence>
<keyword evidence="1" id="KW-0472">Membrane</keyword>
<gene>
    <name evidence="3" type="ORF">SAMN05660493_02918</name>
</gene>
<name>A0A1U7Q0V7_9FLAO</name>
<feature type="domain" description="Uncharacterized protein YyaB-like PH" evidence="2">
    <location>
        <begin position="53"/>
        <end position="126"/>
    </location>
</feature>
<proteinExistence type="predicted"/>
<keyword evidence="4" id="KW-1185">Reference proteome</keyword>
<reference evidence="4" key="1">
    <citation type="submission" date="2016-10" db="EMBL/GenBank/DDBJ databases">
        <authorList>
            <person name="Varghese N."/>
            <person name="Submissions S."/>
        </authorList>
    </citation>
    <scope>NUCLEOTIDE SEQUENCE [LARGE SCALE GENOMIC DNA]</scope>
    <source>
        <strain evidence="4">DSM 19482</strain>
    </source>
</reference>
<dbReference type="Pfam" id="PF06713">
    <property type="entry name" value="bPH_4"/>
    <property type="match status" value="1"/>
</dbReference>
<evidence type="ECO:0000259" key="2">
    <source>
        <dbReference type="Pfam" id="PF06713"/>
    </source>
</evidence>
<dbReference type="RefSeq" id="WP_076784264.1">
    <property type="nucleotide sequence ID" value="NZ_FTPU01000044.1"/>
</dbReference>
<keyword evidence="1" id="KW-1133">Transmembrane helix</keyword>
<dbReference type="STRING" id="1121284.SAMN05660493_02918"/>
<dbReference type="OrthoDB" id="1261156at2"/>
<protein>
    <submittedName>
        <fullName evidence="3">PH domain-containing protein</fullName>
    </submittedName>
</protein>